<organism evidence="1 2">
    <name type="scientific">Actinomarinicola tropica</name>
    <dbReference type="NCBI Taxonomy" id="2789776"/>
    <lineage>
        <taxon>Bacteria</taxon>
        <taxon>Bacillati</taxon>
        <taxon>Actinomycetota</taxon>
        <taxon>Acidimicrobiia</taxon>
        <taxon>Acidimicrobiales</taxon>
        <taxon>Iamiaceae</taxon>
        <taxon>Actinomarinicola</taxon>
    </lineage>
</organism>
<accession>A0A5Q2RIT6</accession>
<keyword evidence="2" id="KW-1185">Reference proteome</keyword>
<gene>
    <name evidence="1" type="ORF">GH723_17180</name>
</gene>
<reference evidence="1 2" key="1">
    <citation type="submission" date="2019-11" db="EMBL/GenBank/DDBJ databases">
        <authorList>
            <person name="He Y."/>
        </authorList>
    </citation>
    <scope>NUCLEOTIDE SEQUENCE [LARGE SCALE GENOMIC DNA]</scope>
    <source>
        <strain evidence="1 2">SCSIO 58843</strain>
    </source>
</reference>
<dbReference type="RefSeq" id="WP_153760793.1">
    <property type="nucleotide sequence ID" value="NZ_CP045851.1"/>
</dbReference>
<sequence length="246" mass="25971">MSRQAAQARTGVVGTIRDRLLVNALADPDEAARVLPPGLRPHITGDATVIGCCLLTIEHIRPSVVPAALGLSLVAAAHRISAEWDDELGATTVGVYVPVRHTSSRPAQVVGGRWFPGVHLPATIRTASDGEHLRWTVEPRFASDRYGIRVQAQVAAGPATEPSEPIGGTCLAASVGLSPDRRGTLEAARMEPEHRTAQPVEITELDSGFLAGFTSIRPASSYVMRDVRVRWTRASAPSAAAEGAAA</sequence>
<dbReference type="AlphaFoldDB" id="A0A5Q2RIT6"/>
<evidence type="ECO:0000313" key="1">
    <source>
        <dbReference type="EMBL" id="QGG96689.1"/>
    </source>
</evidence>
<dbReference type="EMBL" id="CP045851">
    <property type="protein sequence ID" value="QGG96689.1"/>
    <property type="molecule type" value="Genomic_DNA"/>
</dbReference>
<evidence type="ECO:0008006" key="3">
    <source>
        <dbReference type="Google" id="ProtNLM"/>
    </source>
</evidence>
<dbReference type="Proteomes" id="UP000334019">
    <property type="component" value="Chromosome"/>
</dbReference>
<proteinExistence type="predicted"/>
<protein>
    <recommendedName>
        <fullName evidence="3">Acetoacetate decarboxylase</fullName>
    </recommendedName>
</protein>
<evidence type="ECO:0000313" key="2">
    <source>
        <dbReference type="Proteomes" id="UP000334019"/>
    </source>
</evidence>
<dbReference type="KEGG" id="atq:GH723_17180"/>
<name>A0A5Q2RIT6_9ACTN</name>